<proteinExistence type="predicted"/>
<dbReference type="AlphaFoldDB" id="A0A511KJV1"/>
<dbReference type="CDD" id="cd14688">
    <property type="entry name" value="bZIP_YAP"/>
    <property type="match status" value="1"/>
</dbReference>
<organism evidence="3 4">
    <name type="scientific">Rhodotorula toruloides</name>
    <name type="common">Yeast</name>
    <name type="synonym">Rhodosporidium toruloides</name>
    <dbReference type="NCBI Taxonomy" id="5286"/>
    <lineage>
        <taxon>Eukaryota</taxon>
        <taxon>Fungi</taxon>
        <taxon>Dikarya</taxon>
        <taxon>Basidiomycota</taxon>
        <taxon>Pucciniomycotina</taxon>
        <taxon>Microbotryomycetes</taxon>
        <taxon>Sporidiobolales</taxon>
        <taxon>Sporidiobolaceae</taxon>
        <taxon>Rhodotorula</taxon>
    </lineage>
</organism>
<dbReference type="Pfam" id="PF11905">
    <property type="entry name" value="DUF3425"/>
    <property type="match status" value="1"/>
</dbReference>
<dbReference type="PROSITE" id="PS00036">
    <property type="entry name" value="BZIP_BASIC"/>
    <property type="match status" value="1"/>
</dbReference>
<feature type="domain" description="BZIP" evidence="2">
    <location>
        <begin position="35"/>
        <end position="49"/>
    </location>
</feature>
<dbReference type="Gene3D" id="1.20.5.170">
    <property type="match status" value="1"/>
</dbReference>
<evidence type="ECO:0000313" key="3">
    <source>
        <dbReference type="EMBL" id="GEM09734.1"/>
    </source>
</evidence>
<feature type="compositionally biased region" description="Pro residues" evidence="1">
    <location>
        <begin position="200"/>
        <end position="215"/>
    </location>
</feature>
<sequence>MDTDNEGGPTGSEDTARGAAAAKKGKSKPSKGQDRKAQNRIAQREFRQRKQAYVKELEAKAAMMELSRDEQFNRFSEAFRTLLEENQKLRTMLQTLSGFIGEGLGGALAKVGTDLPEFHAFITRSRIDTATDALRLTKPQLAPSTAPRQFPRPGDSPVPDGDVDAAPPSKRQRETGSTVTATEAAGRGELAHVYASTSALPPPPPPFSSPQPPSSNPAQAVATSPPLSQPPVHQFPCQAAYSTPFNPSPSFAYAPDPAVPAPPPLDPPHSHQQPRLAPIDTSSSTLQPGSRCGNLNKACDFTPEQGADILENLVRGDMDLAHSKMAEILPSNDAAFQAIQLIAYHMRCKRDNPAYTLPPSLSLTNLQRSVPHPPFFDGIIFPSLRDRLILLKDQLELPTLIEDFSTGVSVNGDDSLAPESWELSEEFIRKYWYVVDQDTLSITNKWRKERGEKEFSLSDLIPRTS</sequence>
<dbReference type="Proteomes" id="UP000321518">
    <property type="component" value="Unassembled WGS sequence"/>
</dbReference>
<comment type="caution">
    <text evidence="3">The sequence shown here is derived from an EMBL/GenBank/DDBJ whole genome shotgun (WGS) entry which is preliminary data.</text>
</comment>
<dbReference type="InterPro" id="IPR021833">
    <property type="entry name" value="DUF3425"/>
</dbReference>
<feature type="region of interest" description="Disordered" evidence="1">
    <location>
        <begin position="1"/>
        <end position="47"/>
    </location>
</feature>
<dbReference type="SUPFAM" id="SSF57959">
    <property type="entry name" value="Leucine zipper domain"/>
    <property type="match status" value="1"/>
</dbReference>
<name>A0A511KJV1_RHOTO</name>
<dbReference type="Pfam" id="PF00170">
    <property type="entry name" value="bZIP_1"/>
    <property type="match status" value="1"/>
</dbReference>
<dbReference type="InterPro" id="IPR046347">
    <property type="entry name" value="bZIP_sf"/>
</dbReference>
<dbReference type="GO" id="GO:0003700">
    <property type="term" value="F:DNA-binding transcription factor activity"/>
    <property type="evidence" value="ECO:0007669"/>
    <property type="project" value="InterPro"/>
</dbReference>
<feature type="compositionally biased region" description="Basic and acidic residues" evidence="1">
    <location>
        <begin position="31"/>
        <end position="47"/>
    </location>
</feature>
<feature type="region of interest" description="Disordered" evidence="1">
    <location>
        <begin position="138"/>
        <end position="240"/>
    </location>
</feature>
<dbReference type="PANTHER" id="PTHR38116">
    <property type="entry name" value="CHROMOSOME 7, WHOLE GENOME SHOTGUN SEQUENCE"/>
    <property type="match status" value="1"/>
</dbReference>
<feature type="region of interest" description="Disordered" evidence="1">
    <location>
        <begin position="252"/>
        <end position="290"/>
    </location>
</feature>
<feature type="compositionally biased region" description="Pro residues" evidence="1">
    <location>
        <begin position="257"/>
        <end position="267"/>
    </location>
</feature>
<evidence type="ECO:0000313" key="4">
    <source>
        <dbReference type="Proteomes" id="UP000321518"/>
    </source>
</evidence>
<evidence type="ECO:0000259" key="2">
    <source>
        <dbReference type="PROSITE" id="PS00036"/>
    </source>
</evidence>
<dbReference type="PANTHER" id="PTHR38116:SF9">
    <property type="entry name" value="BZIP DOMAIN-CONTAINING PROTEIN"/>
    <property type="match status" value="1"/>
</dbReference>
<evidence type="ECO:0000256" key="1">
    <source>
        <dbReference type="SAM" id="MobiDB-lite"/>
    </source>
</evidence>
<dbReference type="InterPro" id="IPR004827">
    <property type="entry name" value="bZIP"/>
</dbReference>
<dbReference type="OrthoDB" id="2245989at2759"/>
<protein>
    <submittedName>
        <fullName evidence="3">Transcription factor</fullName>
    </submittedName>
</protein>
<accession>A0A511KJV1</accession>
<gene>
    <name evidence="3" type="ORF">Rt10032_c09g3751</name>
</gene>
<feature type="compositionally biased region" description="Low complexity" evidence="1">
    <location>
        <begin position="153"/>
        <end position="169"/>
    </location>
</feature>
<dbReference type="SMART" id="SM00338">
    <property type="entry name" value="BRLZ"/>
    <property type="match status" value="1"/>
</dbReference>
<dbReference type="EMBL" id="BJWK01000009">
    <property type="protein sequence ID" value="GEM09734.1"/>
    <property type="molecule type" value="Genomic_DNA"/>
</dbReference>
<reference evidence="3 4" key="1">
    <citation type="submission" date="2019-07" db="EMBL/GenBank/DDBJ databases">
        <title>Rhodotorula toruloides NBRC10032 genome sequencing.</title>
        <authorList>
            <person name="Shida Y."/>
            <person name="Takaku H."/>
            <person name="Ogasawara W."/>
            <person name="Mori K."/>
        </authorList>
    </citation>
    <scope>NUCLEOTIDE SEQUENCE [LARGE SCALE GENOMIC DNA]</scope>
    <source>
        <strain evidence="3 4">NBRC10032</strain>
    </source>
</reference>